<keyword evidence="6 17" id="KW-0031">Aminopeptidase</keyword>
<comment type="catalytic activity">
    <reaction evidence="1">
        <text>Release of an N-terminal amino acid, Xaa-|-Yaa- from a peptide, amide or arylamide. Xaa is preferably Ala, but may be most amino acids including Pro (slow action). When a terminal hydrophobic residue is followed by a prolyl residue, the two may be released as an intact Xaa-Pro dipeptide.</text>
        <dbReference type="EC" id="3.4.11.2"/>
    </reaction>
</comment>
<gene>
    <name evidence="17" type="ORF">BK816_02010</name>
</gene>
<comment type="cofactor">
    <cofactor evidence="2">
        <name>Zn(2+)</name>
        <dbReference type="ChEBI" id="CHEBI:29105"/>
    </cofactor>
</comment>
<dbReference type="InterPro" id="IPR042097">
    <property type="entry name" value="Aminopeptidase_N-like_N_sf"/>
</dbReference>
<evidence type="ECO:0000256" key="3">
    <source>
        <dbReference type="ARBA" id="ARBA00010136"/>
    </source>
</evidence>
<dbReference type="Pfam" id="PF17900">
    <property type="entry name" value="Peptidase_M1_N"/>
    <property type="match status" value="1"/>
</dbReference>
<dbReference type="InterPro" id="IPR024571">
    <property type="entry name" value="ERAP1-like_C_dom"/>
</dbReference>
<dbReference type="GO" id="GO:0008270">
    <property type="term" value="F:zinc ion binding"/>
    <property type="evidence" value="ECO:0007669"/>
    <property type="project" value="InterPro"/>
</dbReference>
<evidence type="ECO:0000313" key="18">
    <source>
        <dbReference type="Proteomes" id="UP000176288"/>
    </source>
</evidence>
<dbReference type="EC" id="3.4.11.2" evidence="4"/>
<dbReference type="STRING" id="1912795.BK816_02010"/>
<keyword evidence="11" id="KW-0482">Metalloprotease</keyword>
<dbReference type="Proteomes" id="UP000176288">
    <property type="component" value="Chromosome"/>
</dbReference>
<dbReference type="NCBIfam" id="TIGR02412">
    <property type="entry name" value="pepN_strep_liv"/>
    <property type="match status" value="1"/>
</dbReference>
<evidence type="ECO:0000256" key="4">
    <source>
        <dbReference type="ARBA" id="ARBA00012564"/>
    </source>
</evidence>
<dbReference type="GO" id="GO:0006508">
    <property type="term" value="P:proteolysis"/>
    <property type="evidence" value="ECO:0007669"/>
    <property type="project" value="UniProtKB-KW"/>
</dbReference>
<protein>
    <recommendedName>
        <fullName evidence="5">Aminopeptidase N</fullName>
        <ecNumber evidence="4">3.4.11.2</ecNumber>
    </recommendedName>
    <alternativeName>
        <fullName evidence="12">Alanine aminopeptidase</fullName>
    </alternativeName>
    <alternativeName>
        <fullName evidence="13">Lysyl aminopeptidase</fullName>
    </alternativeName>
</protein>
<feature type="domain" description="Peptidase M1 membrane alanine aminopeptidase" evidence="14">
    <location>
        <begin position="231"/>
        <end position="443"/>
    </location>
</feature>
<sequence length="853" mass="95686">MPGKNLTREEAMERAELVTVKNYQAALDLTQGDTLFGSETTINFTAKAGASTFLDLVAENVHSVELNGQALDVDQVWADDRIALPELADENTVTVKADCRYMHTGEGLHRFVDPVDGEAYTYSQFEVPDARRVYATFEQPNLKATFQFTVTTPKHWTVFSNSATPEPRFEGDKAVFEFAPCEKISTYITAIVAGPYVGKTGELTSADGRTIPLGVYCRPSLEEYLDADEIMDITRRGFKFFEAEYGHPYPFSKYDQIFVPEYNAGAMENAGCVTFRDEYLWRVKPTEAQIEGRANTILHELAHMWFGDLVTMNWWNDLWLNESFAEYMSHLALTEATRWEDAWTGFMLRKDWGMGQDQLPTTHPIVANIRDLEDVETNFDGITYAKGAAVLRQLASYVGRDAFTEGLRKYFEANAWGNTVLNDLLSKLEEASGRDLSAWAKVWLEEAGVNLMRSEIETDADGNMTKVAILQESFNAGASLRPHRMAVGGYTLNEAGTEMERVFHVELDVDGERTEIPELVGKPRPDVFLLNDDDLTYTKVRLDEASLEAASQNIDKFTQPLPRGIIMASAWDMTRDAEWAAAKFVQLALRELPVETNSMLTSLVLRNLSVALNSYVAPADRPELYALAGGELAKLAQAAEPGSDLQRQITQIAFAFATTDEQLAWVADLYEGKTSLEGLEMDVELKWLALDTLVANRKADEETIVAMEKEDPTLTGSQRAARARASKPGTDHKIEVFDRCMTEDIANDTRIAMMQGLWAQSSLEPEMYRPLVKRYFENIKQMWKDNSFHSAQTIAILLFPPLPGEFEGQDAVVTAAKTWLEANPESNTQAGLRRVVSERLDALERSERVQAVK</sequence>
<dbReference type="PANTHER" id="PTHR11533:SF174">
    <property type="entry name" value="PUROMYCIN-SENSITIVE AMINOPEPTIDASE-RELATED"/>
    <property type="match status" value="1"/>
</dbReference>
<evidence type="ECO:0000256" key="11">
    <source>
        <dbReference type="ARBA" id="ARBA00023049"/>
    </source>
</evidence>
<evidence type="ECO:0000313" key="17">
    <source>
        <dbReference type="EMBL" id="AOZ72218.1"/>
    </source>
</evidence>
<evidence type="ECO:0000256" key="9">
    <source>
        <dbReference type="ARBA" id="ARBA00022801"/>
    </source>
</evidence>
<reference evidence="17 18" key="1">
    <citation type="submission" date="2016-10" db="EMBL/GenBank/DDBJ databases">
        <title>Actinomyces aegypiusis sp. nov., isolated from the Aegypius monachus in Qinghai Tibet Plateau China.</title>
        <authorList>
            <person name="Wang Y."/>
        </authorList>
    </citation>
    <scope>NUCLEOTIDE SEQUENCE [LARGE SCALE GENOMIC DNA]</scope>
    <source>
        <strain evidence="17 18">VUL4_3</strain>
    </source>
</reference>
<dbReference type="FunFam" id="2.60.40.1730:FF:000010">
    <property type="entry name" value="Putative aminopeptidase N"/>
    <property type="match status" value="1"/>
</dbReference>
<dbReference type="CDD" id="cd09602">
    <property type="entry name" value="M1_APN"/>
    <property type="match status" value="1"/>
</dbReference>
<dbReference type="KEGG" id="avu:BK816_02010"/>
<proteinExistence type="inferred from homology"/>
<keyword evidence="10" id="KW-0862">Zinc</keyword>
<dbReference type="GO" id="GO:0042277">
    <property type="term" value="F:peptide binding"/>
    <property type="evidence" value="ECO:0007669"/>
    <property type="project" value="TreeGrafter"/>
</dbReference>
<evidence type="ECO:0000259" key="15">
    <source>
        <dbReference type="Pfam" id="PF11838"/>
    </source>
</evidence>
<dbReference type="SUPFAM" id="SSF63737">
    <property type="entry name" value="Leukotriene A4 hydrolase N-terminal domain"/>
    <property type="match status" value="1"/>
</dbReference>
<dbReference type="InterPro" id="IPR001930">
    <property type="entry name" value="Peptidase_M1"/>
</dbReference>
<dbReference type="RefSeq" id="WP_071163684.1">
    <property type="nucleotide sequence ID" value="NZ_CP017812.1"/>
</dbReference>
<dbReference type="GO" id="GO:0043171">
    <property type="term" value="P:peptide catabolic process"/>
    <property type="evidence" value="ECO:0007669"/>
    <property type="project" value="TreeGrafter"/>
</dbReference>
<dbReference type="Gene3D" id="1.10.390.10">
    <property type="entry name" value="Neutral Protease Domain 2"/>
    <property type="match status" value="1"/>
</dbReference>
<dbReference type="InterPro" id="IPR012778">
    <property type="entry name" value="Pept_M1_aminopeptidase"/>
</dbReference>
<dbReference type="Pfam" id="PF11838">
    <property type="entry name" value="ERAP1_C"/>
    <property type="match status" value="1"/>
</dbReference>
<evidence type="ECO:0000259" key="14">
    <source>
        <dbReference type="Pfam" id="PF01433"/>
    </source>
</evidence>
<evidence type="ECO:0000256" key="8">
    <source>
        <dbReference type="ARBA" id="ARBA00022723"/>
    </source>
</evidence>
<evidence type="ECO:0000256" key="6">
    <source>
        <dbReference type="ARBA" id="ARBA00022438"/>
    </source>
</evidence>
<evidence type="ECO:0000256" key="1">
    <source>
        <dbReference type="ARBA" id="ARBA00000098"/>
    </source>
</evidence>
<evidence type="ECO:0000256" key="2">
    <source>
        <dbReference type="ARBA" id="ARBA00001947"/>
    </source>
</evidence>
<dbReference type="EMBL" id="CP017812">
    <property type="protein sequence ID" value="AOZ72218.1"/>
    <property type="molecule type" value="Genomic_DNA"/>
</dbReference>
<keyword evidence="18" id="KW-1185">Reference proteome</keyword>
<name>A0A1D9MJ33_9ACTO</name>
<dbReference type="SUPFAM" id="SSF55486">
    <property type="entry name" value="Metalloproteases ('zincins'), catalytic domain"/>
    <property type="match status" value="1"/>
</dbReference>
<evidence type="ECO:0000256" key="7">
    <source>
        <dbReference type="ARBA" id="ARBA00022670"/>
    </source>
</evidence>
<comment type="similarity">
    <text evidence="3">Belongs to the peptidase M1 family.</text>
</comment>
<evidence type="ECO:0000256" key="12">
    <source>
        <dbReference type="ARBA" id="ARBA00029811"/>
    </source>
</evidence>
<dbReference type="Gene3D" id="2.60.40.1730">
    <property type="entry name" value="tricorn interacting facor f3 domain"/>
    <property type="match status" value="1"/>
</dbReference>
<keyword evidence="8" id="KW-0479">Metal-binding</keyword>
<dbReference type="PRINTS" id="PR00756">
    <property type="entry name" value="ALADIPTASE"/>
</dbReference>
<dbReference type="GO" id="GO:0016285">
    <property type="term" value="F:alanyl aminopeptidase activity"/>
    <property type="evidence" value="ECO:0007669"/>
    <property type="project" value="UniProtKB-EC"/>
</dbReference>
<dbReference type="PANTHER" id="PTHR11533">
    <property type="entry name" value="PROTEASE M1 ZINC METALLOPROTEASE"/>
    <property type="match status" value="1"/>
</dbReference>
<dbReference type="OrthoDB" id="100605at2"/>
<accession>A0A1D9MJ33</accession>
<keyword evidence="9" id="KW-0378">Hydrolase</keyword>
<evidence type="ECO:0000256" key="13">
    <source>
        <dbReference type="ARBA" id="ARBA00031533"/>
    </source>
</evidence>
<evidence type="ECO:0000256" key="5">
    <source>
        <dbReference type="ARBA" id="ARBA00015611"/>
    </source>
</evidence>
<dbReference type="InterPro" id="IPR014782">
    <property type="entry name" value="Peptidase_M1_dom"/>
</dbReference>
<feature type="domain" description="ERAP1-like C-terminal" evidence="15">
    <location>
        <begin position="528"/>
        <end position="845"/>
    </location>
</feature>
<dbReference type="GO" id="GO:0016020">
    <property type="term" value="C:membrane"/>
    <property type="evidence" value="ECO:0007669"/>
    <property type="project" value="TreeGrafter"/>
</dbReference>
<dbReference type="GO" id="GO:0070006">
    <property type="term" value="F:metalloaminopeptidase activity"/>
    <property type="evidence" value="ECO:0007669"/>
    <property type="project" value="TreeGrafter"/>
</dbReference>
<dbReference type="GO" id="GO:0005615">
    <property type="term" value="C:extracellular space"/>
    <property type="evidence" value="ECO:0007669"/>
    <property type="project" value="TreeGrafter"/>
</dbReference>
<keyword evidence="7" id="KW-0645">Protease</keyword>
<dbReference type="GO" id="GO:0005737">
    <property type="term" value="C:cytoplasm"/>
    <property type="evidence" value="ECO:0007669"/>
    <property type="project" value="TreeGrafter"/>
</dbReference>
<dbReference type="InterPro" id="IPR050344">
    <property type="entry name" value="Peptidase_M1_aminopeptidases"/>
</dbReference>
<dbReference type="FunFam" id="1.10.390.10:FF:000004">
    <property type="entry name" value="Aminopeptidase N"/>
    <property type="match status" value="1"/>
</dbReference>
<dbReference type="AlphaFoldDB" id="A0A1D9MJ33"/>
<dbReference type="InterPro" id="IPR027268">
    <property type="entry name" value="Peptidase_M4/M1_CTD_sf"/>
</dbReference>
<feature type="domain" description="Aminopeptidase N-like N-terminal" evidence="16">
    <location>
        <begin position="106"/>
        <end position="188"/>
    </location>
</feature>
<dbReference type="Pfam" id="PF01433">
    <property type="entry name" value="Peptidase_M1"/>
    <property type="match status" value="1"/>
</dbReference>
<evidence type="ECO:0000256" key="10">
    <source>
        <dbReference type="ARBA" id="ARBA00022833"/>
    </source>
</evidence>
<organism evidence="17 18">
    <name type="scientific">Boudabousia tangfeifanii</name>
    <dbReference type="NCBI Taxonomy" id="1912795"/>
    <lineage>
        <taxon>Bacteria</taxon>
        <taxon>Bacillati</taxon>
        <taxon>Actinomycetota</taxon>
        <taxon>Actinomycetes</taxon>
        <taxon>Actinomycetales</taxon>
        <taxon>Actinomycetaceae</taxon>
        <taxon>Boudabousia</taxon>
    </lineage>
</organism>
<dbReference type="InterPro" id="IPR045357">
    <property type="entry name" value="Aminopeptidase_N-like_N"/>
</dbReference>
<evidence type="ECO:0000259" key="16">
    <source>
        <dbReference type="Pfam" id="PF17900"/>
    </source>
</evidence>